<dbReference type="GO" id="GO:0046872">
    <property type="term" value="F:metal ion binding"/>
    <property type="evidence" value="ECO:0007669"/>
    <property type="project" value="UniProtKB-KW"/>
</dbReference>
<dbReference type="GO" id="GO:0007165">
    <property type="term" value="P:signal transduction"/>
    <property type="evidence" value="ECO:0007669"/>
    <property type="project" value="TreeGrafter"/>
</dbReference>
<dbReference type="AlphaFoldDB" id="A0A0G3I5D2"/>
<dbReference type="PANTHER" id="PTHR20854">
    <property type="entry name" value="INOSITOL MONOPHOSPHATASE"/>
    <property type="match status" value="1"/>
</dbReference>
<feature type="binding site" evidence="5">
    <location>
        <position position="87"/>
    </location>
    <ligand>
        <name>Mg(2+)</name>
        <dbReference type="ChEBI" id="CHEBI:18420"/>
        <label>1</label>
        <note>catalytic</note>
    </ligand>
</feature>
<dbReference type="Gene3D" id="3.30.540.10">
    <property type="entry name" value="Fructose-1,6-Bisphosphatase, subunit A, domain 1"/>
    <property type="match status" value="1"/>
</dbReference>
<dbReference type="STRING" id="1277257.G293_04105"/>
<dbReference type="Proteomes" id="UP000035503">
    <property type="component" value="Chromosome"/>
</dbReference>
<dbReference type="InterPro" id="IPR022337">
    <property type="entry name" value="Inositol_monophosphatase_SuhB"/>
</dbReference>
<dbReference type="InterPro" id="IPR033942">
    <property type="entry name" value="IMPase"/>
</dbReference>
<dbReference type="SUPFAM" id="SSF56655">
    <property type="entry name" value="Carbohydrate phosphatase"/>
    <property type="match status" value="1"/>
</dbReference>
<evidence type="ECO:0000256" key="4">
    <source>
        <dbReference type="ARBA" id="ARBA00022801"/>
    </source>
</evidence>
<evidence type="ECO:0000313" key="8">
    <source>
        <dbReference type="Proteomes" id="UP000035503"/>
    </source>
</evidence>
<protein>
    <recommendedName>
        <fullName evidence="6">Inositol-1-monophosphatase</fullName>
        <ecNumber evidence="6">3.1.3.25</ecNumber>
    </recommendedName>
</protein>
<feature type="binding site" evidence="5">
    <location>
        <position position="85"/>
    </location>
    <ligand>
        <name>Mg(2+)</name>
        <dbReference type="ChEBI" id="CHEBI:18420"/>
        <label>1</label>
        <note>catalytic</note>
    </ligand>
</feature>
<keyword evidence="4 6" id="KW-0378">Hydrolase</keyword>
<comment type="similarity">
    <text evidence="3 6">Belongs to the inositol monophosphatase superfamily.</text>
</comment>
<dbReference type="RefSeq" id="WP_047264423.1">
    <property type="nucleotide sequence ID" value="NZ_CP004021.1"/>
</dbReference>
<dbReference type="EC" id="3.1.3.25" evidence="6"/>
<dbReference type="CDD" id="cd01639">
    <property type="entry name" value="IMPase"/>
    <property type="match status" value="1"/>
</dbReference>
<name>A0A0G3I5D2_LIBAF</name>
<sequence length="260" mass="28891">MSYSALLNVMVSAVLKAGKLLSRDFGEVQNLQASLKGPHDFVTRSRLKCQEIIYQELLCARPKYGFYSGGKVCDGEDNTARWIVDPLNGFTNFLYAIPHFCVSIALERNQEIVASVVFNPITDELFTAERGAGSFLNDRRIRVSSRKNLPQSIVCYSSLRVDEKQTSDYFTQLYRIMNYVVGTRSFGSEALDLSYIAAGRFDGFWGYGLPIWCISAGLLIVRESGGFSTGLLGENVVAKTKGVVSGNMHVHKKLLDILKS</sequence>
<evidence type="ECO:0000256" key="6">
    <source>
        <dbReference type="RuleBase" id="RU364068"/>
    </source>
</evidence>
<accession>A0A0G3I5D2</accession>
<evidence type="ECO:0000256" key="2">
    <source>
        <dbReference type="ARBA" id="ARBA00001946"/>
    </source>
</evidence>
<comment type="cofactor">
    <cofactor evidence="2 5 6">
        <name>Mg(2+)</name>
        <dbReference type="ChEBI" id="CHEBI:18420"/>
    </cofactor>
</comment>
<keyword evidence="5 6" id="KW-0460">Magnesium</keyword>
<comment type="catalytic activity">
    <reaction evidence="1 6">
        <text>a myo-inositol phosphate + H2O = myo-inositol + phosphate</text>
        <dbReference type="Rhea" id="RHEA:24056"/>
        <dbReference type="ChEBI" id="CHEBI:15377"/>
        <dbReference type="ChEBI" id="CHEBI:17268"/>
        <dbReference type="ChEBI" id="CHEBI:43474"/>
        <dbReference type="ChEBI" id="CHEBI:84139"/>
        <dbReference type="EC" id="3.1.3.25"/>
    </reaction>
</comment>
<dbReference type="InterPro" id="IPR000760">
    <property type="entry name" value="Inositol_monophosphatase-like"/>
</dbReference>
<dbReference type="OrthoDB" id="9785695at2"/>
<keyword evidence="8" id="KW-1185">Reference proteome</keyword>
<dbReference type="PANTHER" id="PTHR20854:SF4">
    <property type="entry name" value="INOSITOL-1-MONOPHOSPHATASE-RELATED"/>
    <property type="match status" value="1"/>
</dbReference>
<evidence type="ECO:0000313" key="7">
    <source>
        <dbReference type="EMBL" id="AKK20445.1"/>
    </source>
</evidence>
<dbReference type="PRINTS" id="PR01959">
    <property type="entry name" value="SBIMPHPHTASE"/>
</dbReference>
<evidence type="ECO:0000256" key="3">
    <source>
        <dbReference type="ARBA" id="ARBA00009759"/>
    </source>
</evidence>
<keyword evidence="5 6" id="KW-0479">Metal-binding</keyword>
<proteinExistence type="inferred from homology"/>
<organism evidence="7 8">
    <name type="scientific">Candidatus Liberibacter africanus PTSAPSY</name>
    <dbReference type="NCBI Taxonomy" id="1277257"/>
    <lineage>
        <taxon>Bacteria</taxon>
        <taxon>Pseudomonadati</taxon>
        <taxon>Pseudomonadota</taxon>
        <taxon>Alphaproteobacteria</taxon>
        <taxon>Hyphomicrobiales</taxon>
        <taxon>Rhizobiaceae</taxon>
        <taxon>Liberibacter</taxon>
    </lineage>
</organism>
<dbReference type="KEGG" id="lau:G293_04105"/>
<dbReference type="EMBL" id="CP004021">
    <property type="protein sequence ID" value="AKK20445.1"/>
    <property type="molecule type" value="Genomic_DNA"/>
</dbReference>
<dbReference type="GO" id="GO:0006020">
    <property type="term" value="P:inositol metabolic process"/>
    <property type="evidence" value="ECO:0007669"/>
    <property type="project" value="TreeGrafter"/>
</dbReference>
<dbReference type="Gene3D" id="3.40.190.80">
    <property type="match status" value="1"/>
</dbReference>
<gene>
    <name evidence="7" type="ORF">G293_04105</name>
</gene>
<evidence type="ECO:0000256" key="5">
    <source>
        <dbReference type="PIRSR" id="PIRSR600760-2"/>
    </source>
</evidence>
<evidence type="ECO:0000256" key="1">
    <source>
        <dbReference type="ARBA" id="ARBA00001033"/>
    </source>
</evidence>
<dbReference type="Pfam" id="PF00459">
    <property type="entry name" value="Inositol_P"/>
    <property type="match status" value="1"/>
</dbReference>
<dbReference type="GO" id="GO:0008934">
    <property type="term" value="F:inositol monophosphate 1-phosphatase activity"/>
    <property type="evidence" value="ECO:0007669"/>
    <property type="project" value="InterPro"/>
</dbReference>
<reference evidence="7 8" key="1">
    <citation type="journal article" date="2015" name="Genome Announc.">
        <title>Complete Genome Sequence of 'Candidatus Liberibacter africanus,' a Bacterium Associated with Citrus Huanglongbing.</title>
        <authorList>
            <person name="Lin H."/>
            <person name="Pietersen G."/>
            <person name="Han C."/>
            <person name="Read D.A."/>
            <person name="Lou B."/>
            <person name="Gupta G."/>
            <person name="Civerolo E.L."/>
        </authorList>
    </citation>
    <scope>NUCLEOTIDE SEQUENCE [LARGE SCALE GENOMIC DNA]</scope>
    <source>
        <strain evidence="7 8">PTSAPSY</strain>
    </source>
</reference>
<dbReference type="PRINTS" id="PR00377">
    <property type="entry name" value="IMPHPHTASES"/>
</dbReference>
<dbReference type="PATRIC" id="fig|1277257.4.peg.882"/>